<reference evidence="2 3" key="1">
    <citation type="journal article" date="2012" name="J. Bacteriol.">
        <title>Complete Genome Sequence of Desulfurococcus fermentans, a Hyperthermophilic Cellulolytic Crenarchaeon Isolated from a Freshwater Hot Spring in Kamchatka, Russia.</title>
        <authorList>
            <person name="Susanti D."/>
            <person name="Johnson E.F."/>
            <person name="Rodriguez J.R."/>
            <person name="Anderson I."/>
            <person name="Perevalova A.A."/>
            <person name="Kyrpides N."/>
            <person name="Lucas S."/>
            <person name="Han J."/>
            <person name="Lapidus A."/>
            <person name="Cheng J.F."/>
            <person name="Goodwin L."/>
            <person name="Pitluck S."/>
            <person name="Mavrommatis K."/>
            <person name="Peters L."/>
            <person name="Land M.L."/>
            <person name="Hauser L."/>
            <person name="Gopalan V."/>
            <person name="Chan P.P."/>
            <person name="Lowe T.M."/>
            <person name="Atomi H."/>
            <person name="Bonch-Osmolovskaya E.A."/>
            <person name="Woyke T."/>
            <person name="Mukhopadhyay B."/>
        </authorList>
    </citation>
    <scope>NUCLEOTIDE SEQUENCE [LARGE SCALE GENOMIC DNA]</scope>
    <source>
        <strain evidence="2 3">DSM 16532</strain>
    </source>
</reference>
<feature type="transmembrane region" description="Helical" evidence="1">
    <location>
        <begin position="59"/>
        <end position="77"/>
    </location>
</feature>
<evidence type="ECO:0000313" key="3">
    <source>
        <dbReference type="Proteomes" id="UP000006175"/>
    </source>
</evidence>
<evidence type="ECO:0000256" key="1">
    <source>
        <dbReference type="SAM" id="Phobius"/>
    </source>
</evidence>
<feature type="transmembrane region" description="Helical" evidence="1">
    <location>
        <begin position="6"/>
        <end position="26"/>
    </location>
</feature>
<name>I3XRS6_DESAM</name>
<gene>
    <name evidence="2" type="ORF">Desfe_0753</name>
</gene>
<accession>I3XRS6</accession>
<dbReference type="HOGENOM" id="CLU_1159099_0_0_2"/>
<sequence>MTTSLEWVETMGFISWLVSIVYKILFLKGDTGFRQAHWVVKMLHLSLTVFISLENNLRSLTGIAVLSLILGLISPGYEWTISIIALSSVISLYMSLTALIASIIGFAPVDASLIPLIAVKTLDLSVIVAFAFIIVSPLEISSLLIKLGARRAGNIPLLIWRLMPYGLKSFTESLAIGYVKKEKTLNRIPPAVASLLEIGGFIEEYCFYKLNTPAKYPVLPAYSFKYSIILAMNDLIYFLLFYTPSIFIS</sequence>
<feature type="transmembrane region" description="Helical" evidence="1">
    <location>
        <begin position="124"/>
        <end position="145"/>
    </location>
</feature>
<dbReference type="Proteomes" id="UP000006175">
    <property type="component" value="Chromosome"/>
</dbReference>
<dbReference type="eggNOG" id="arCOG08849">
    <property type="taxonomic scope" value="Archaea"/>
</dbReference>
<evidence type="ECO:0008006" key="4">
    <source>
        <dbReference type="Google" id="ProtNLM"/>
    </source>
</evidence>
<dbReference type="AlphaFoldDB" id="I3XRS6"/>
<organism evidence="2 3">
    <name type="scientific">Desulfurococcus amylolyticus DSM 16532</name>
    <dbReference type="NCBI Taxonomy" id="768672"/>
    <lineage>
        <taxon>Archaea</taxon>
        <taxon>Thermoproteota</taxon>
        <taxon>Thermoprotei</taxon>
        <taxon>Desulfurococcales</taxon>
        <taxon>Desulfurococcaceae</taxon>
        <taxon>Desulfurococcus</taxon>
    </lineage>
</organism>
<protein>
    <recommendedName>
        <fullName evidence="4">Cobalt transport protein</fullName>
    </recommendedName>
</protein>
<evidence type="ECO:0000313" key="2">
    <source>
        <dbReference type="EMBL" id="AFL66650.1"/>
    </source>
</evidence>
<dbReference type="EMBL" id="CP003321">
    <property type="protein sequence ID" value="AFL66650.1"/>
    <property type="molecule type" value="Genomic_DNA"/>
</dbReference>
<keyword evidence="1" id="KW-0812">Transmembrane</keyword>
<keyword evidence="1" id="KW-1133">Transmembrane helix</keyword>
<keyword evidence="1" id="KW-0472">Membrane</keyword>
<feature type="transmembrane region" description="Helical" evidence="1">
    <location>
        <begin position="84"/>
        <end position="104"/>
    </location>
</feature>
<keyword evidence="3" id="KW-1185">Reference proteome</keyword>
<dbReference type="KEGG" id="dfd:Desfe_0753"/>
<proteinExistence type="predicted"/>
<feature type="transmembrane region" description="Helical" evidence="1">
    <location>
        <begin position="228"/>
        <end position="248"/>
    </location>
</feature>